<reference evidence="6" key="1">
    <citation type="submission" date="2025-08" db="UniProtKB">
        <authorList>
            <consortium name="Ensembl"/>
        </authorList>
    </citation>
    <scope>IDENTIFICATION</scope>
</reference>
<name>A0A3Q3A7N6_KRYMA</name>
<dbReference type="Pfam" id="PF00622">
    <property type="entry name" value="SPRY"/>
    <property type="match status" value="1"/>
</dbReference>
<dbReference type="GeneID" id="108246295"/>
<evidence type="ECO:0000259" key="5">
    <source>
        <dbReference type="PROSITE" id="PS50188"/>
    </source>
</evidence>
<dbReference type="InterPro" id="IPR001870">
    <property type="entry name" value="B30.2/SPRY"/>
</dbReference>
<keyword evidence="1 3" id="KW-0863">Zinc-finger</keyword>
<organism evidence="6 7">
    <name type="scientific">Kryptolebias marmoratus</name>
    <name type="common">Mangrove killifish</name>
    <name type="synonym">Rivulus marmoratus</name>
    <dbReference type="NCBI Taxonomy" id="37003"/>
    <lineage>
        <taxon>Eukaryota</taxon>
        <taxon>Metazoa</taxon>
        <taxon>Chordata</taxon>
        <taxon>Craniata</taxon>
        <taxon>Vertebrata</taxon>
        <taxon>Euteleostomi</taxon>
        <taxon>Actinopterygii</taxon>
        <taxon>Neopterygii</taxon>
        <taxon>Teleostei</taxon>
        <taxon>Neoteleostei</taxon>
        <taxon>Acanthomorphata</taxon>
        <taxon>Ovalentaria</taxon>
        <taxon>Atherinomorphae</taxon>
        <taxon>Cyprinodontiformes</taxon>
        <taxon>Rivulidae</taxon>
        <taxon>Kryptolebias</taxon>
    </lineage>
</organism>
<dbReference type="InterPro" id="IPR013320">
    <property type="entry name" value="ConA-like_dom_sf"/>
</dbReference>
<dbReference type="OrthoDB" id="6105938at2759"/>
<dbReference type="GeneTree" id="ENSGT00970000193390"/>
<dbReference type="InterPro" id="IPR043136">
    <property type="entry name" value="B30.2/SPRY_sf"/>
</dbReference>
<dbReference type="Gene3D" id="2.60.120.920">
    <property type="match status" value="1"/>
</dbReference>
<dbReference type="SUPFAM" id="SSF49899">
    <property type="entry name" value="Concanavalin A-like lectins/glucanases"/>
    <property type="match status" value="1"/>
</dbReference>
<dbReference type="RefSeq" id="XP_017289247.1">
    <property type="nucleotide sequence ID" value="XM_017433758.3"/>
</dbReference>
<sequence length="390" mass="44230">MFSAQPEHFCTQHAEKLKLFCEDHLYPVCVICRDSKAHSEHRFKPVDEAAKDYSQQVEDFLMPLQEKLKSFKKVRENYSQTAKHITVQTQHAEKQIKEQFKKLHQFLQKEEEARIAALKREEKQRTQMMAEKIKSLESEIASISETIQDTGKTLRAGDVPFLQNYEITIEKIQLSLLLDDPQLIPGALIDLTQHLGNLSFSVWSKMKEVVSFSPVVLDPNTAHPDLALSDDLTSVRRDKKQELPANPERILSYPSVLGSEGFDSKTHSWDVEVGDNQAWAVGVSAASIFSSADKTAPLFKLSFCDGKYTADSGHGATAVLSVKTKLRSVRVHLDCDRKRVTFSDPETNANIHTFTHSLQQKLFPYFNVVKQQPLKVTPEKVSVEPDLDKH</sequence>
<dbReference type="PRINTS" id="PR01407">
    <property type="entry name" value="BUTYPHLNCDUF"/>
</dbReference>
<evidence type="ECO:0000256" key="3">
    <source>
        <dbReference type="PROSITE-ProRule" id="PRU00024"/>
    </source>
</evidence>
<proteinExistence type="predicted"/>
<dbReference type="KEGG" id="kmr:108246295"/>
<dbReference type="PROSITE" id="PS50188">
    <property type="entry name" value="B302_SPRY"/>
    <property type="match status" value="1"/>
</dbReference>
<evidence type="ECO:0000259" key="4">
    <source>
        <dbReference type="PROSITE" id="PS50119"/>
    </source>
</evidence>
<dbReference type="Gene3D" id="3.30.160.60">
    <property type="entry name" value="Classic Zinc Finger"/>
    <property type="match status" value="1"/>
</dbReference>
<evidence type="ECO:0000256" key="1">
    <source>
        <dbReference type="ARBA" id="ARBA00022771"/>
    </source>
</evidence>
<dbReference type="Proteomes" id="UP000264800">
    <property type="component" value="Unplaced"/>
</dbReference>
<dbReference type="PROSITE" id="PS50119">
    <property type="entry name" value="ZF_BBOX"/>
    <property type="match status" value="1"/>
</dbReference>
<dbReference type="CDD" id="cd12893">
    <property type="entry name" value="SPRY_PRY_TRIM35"/>
    <property type="match status" value="1"/>
</dbReference>
<keyword evidence="1 3" id="KW-0479">Metal-binding</keyword>
<dbReference type="InterPro" id="IPR003879">
    <property type="entry name" value="Butyrophylin_SPRY"/>
</dbReference>
<reference evidence="6" key="2">
    <citation type="submission" date="2025-09" db="UniProtKB">
        <authorList>
            <consortium name="Ensembl"/>
        </authorList>
    </citation>
    <scope>IDENTIFICATION</scope>
</reference>
<evidence type="ECO:0000313" key="7">
    <source>
        <dbReference type="Proteomes" id="UP000264800"/>
    </source>
</evidence>
<dbReference type="SMART" id="SM00589">
    <property type="entry name" value="PRY"/>
    <property type="match status" value="1"/>
</dbReference>
<dbReference type="SMART" id="SM00336">
    <property type="entry name" value="BBOX"/>
    <property type="match status" value="1"/>
</dbReference>
<feature type="domain" description="B30.2/SPRY" evidence="5">
    <location>
        <begin position="195"/>
        <end position="383"/>
    </location>
</feature>
<dbReference type="AlphaFoldDB" id="A0A3Q3A7N6"/>
<dbReference type="InterPro" id="IPR050143">
    <property type="entry name" value="TRIM/RBCC"/>
</dbReference>
<keyword evidence="7" id="KW-1185">Reference proteome</keyword>
<accession>A0A3Q3A7N6</accession>
<dbReference type="InterPro" id="IPR000315">
    <property type="entry name" value="Znf_B-box"/>
</dbReference>
<dbReference type="Pfam" id="PF00643">
    <property type="entry name" value="zf-B_box"/>
    <property type="match status" value="1"/>
</dbReference>
<protein>
    <submittedName>
        <fullName evidence="6">Tripartite motif-containing protein 35-like</fullName>
    </submittedName>
</protein>
<dbReference type="PANTHER" id="PTHR24103">
    <property type="entry name" value="E3 UBIQUITIN-PROTEIN LIGASE TRIM"/>
    <property type="match status" value="1"/>
</dbReference>
<dbReference type="InterPro" id="IPR006574">
    <property type="entry name" value="PRY"/>
</dbReference>
<dbReference type="GO" id="GO:0008270">
    <property type="term" value="F:zinc ion binding"/>
    <property type="evidence" value="ECO:0007669"/>
    <property type="project" value="UniProtKB-KW"/>
</dbReference>
<keyword evidence="2" id="KW-0862">Zinc</keyword>
<dbReference type="Pfam" id="PF13765">
    <property type="entry name" value="PRY"/>
    <property type="match status" value="1"/>
</dbReference>
<dbReference type="Ensembl" id="ENSKMAT00000007027.1">
    <property type="protein sequence ID" value="ENSKMAP00000006914.1"/>
    <property type="gene ID" value="ENSKMAG00000005226.1"/>
</dbReference>
<dbReference type="SUPFAM" id="SSF57845">
    <property type="entry name" value="B-box zinc-binding domain"/>
    <property type="match status" value="1"/>
</dbReference>
<dbReference type="InterPro" id="IPR003877">
    <property type="entry name" value="SPRY_dom"/>
</dbReference>
<feature type="domain" description="B box-type" evidence="4">
    <location>
        <begin position="5"/>
        <end position="46"/>
    </location>
</feature>
<evidence type="ECO:0000313" key="6">
    <source>
        <dbReference type="Ensembl" id="ENSKMAP00000006914.1"/>
    </source>
</evidence>
<evidence type="ECO:0000256" key="2">
    <source>
        <dbReference type="ARBA" id="ARBA00022833"/>
    </source>
</evidence>